<dbReference type="GeneID" id="27330473"/>
<evidence type="ECO:0000259" key="1">
    <source>
        <dbReference type="Pfam" id="PF12770"/>
    </source>
</evidence>
<proteinExistence type="predicted"/>
<accession>A0A0D2BJL8</accession>
<dbReference type="OrthoDB" id="9991317at2759"/>
<protein>
    <recommendedName>
        <fullName evidence="1">CHAT domain-containing protein</fullName>
    </recommendedName>
</protein>
<reference evidence="2 3" key="1">
    <citation type="submission" date="2015-01" db="EMBL/GenBank/DDBJ databases">
        <title>The Genome Sequence of Exophiala spinifera CBS89968.</title>
        <authorList>
            <consortium name="The Broad Institute Genomics Platform"/>
            <person name="Cuomo C."/>
            <person name="de Hoog S."/>
            <person name="Gorbushina A."/>
            <person name="Stielow B."/>
            <person name="Teixiera M."/>
            <person name="Abouelleil A."/>
            <person name="Chapman S.B."/>
            <person name="Priest M."/>
            <person name="Young S.K."/>
            <person name="Wortman J."/>
            <person name="Nusbaum C."/>
            <person name="Birren B."/>
        </authorList>
    </citation>
    <scope>NUCLEOTIDE SEQUENCE [LARGE SCALE GENOMIC DNA]</scope>
    <source>
        <strain evidence="2 3">CBS 89968</strain>
    </source>
</reference>
<name>A0A0D2BJL8_9EURO</name>
<organism evidence="2 3">
    <name type="scientific">Exophiala spinifera</name>
    <dbReference type="NCBI Taxonomy" id="91928"/>
    <lineage>
        <taxon>Eukaryota</taxon>
        <taxon>Fungi</taxon>
        <taxon>Dikarya</taxon>
        <taxon>Ascomycota</taxon>
        <taxon>Pezizomycotina</taxon>
        <taxon>Eurotiomycetes</taxon>
        <taxon>Chaetothyriomycetidae</taxon>
        <taxon>Chaetothyriales</taxon>
        <taxon>Herpotrichiellaceae</taxon>
        <taxon>Exophiala</taxon>
    </lineage>
</organism>
<dbReference type="AlphaFoldDB" id="A0A0D2BJL8"/>
<gene>
    <name evidence="2" type="ORF">PV08_03390</name>
</gene>
<dbReference type="RefSeq" id="XP_016239314.1">
    <property type="nucleotide sequence ID" value="XM_016377744.1"/>
</dbReference>
<dbReference type="EMBL" id="KN847493">
    <property type="protein sequence ID" value="KIW19098.1"/>
    <property type="molecule type" value="Genomic_DNA"/>
</dbReference>
<dbReference type="Proteomes" id="UP000053328">
    <property type="component" value="Unassembled WGS sequence"/>
</dbReference>
<dbReference type="Pfam" id="PF12770">
    <property type="entry name" value="CHAT"/>
    <property type="match status" value="1"/>
</dbReference>
<evidence type="ECO:0000313" key="3">
    <source>
        <dbReference type="Proteomes" id="UP000053328"/>
    </source>
</evidence>
<dbReference type="InterPro" id="IPR024983">
    <property type="entry name" value="CHAT_dom"/>
</dbReference>
<dbReference type="HOGENOM" id="CLU_001305_1_1_1"/>
<keyword evidence="3" id="KW-1185">Reference proteome</keyword>
<dbReference type="VEuPathDB" id="FungiDB:PV08_03390"/>
<evidence type="ECO:0000313" key="2">
    <source>
        <dbReference type="EMBL" id="KIW19098.1"/>
    </source>
</evidence>
<dbReference type="STRING" id="91928.A0A0D2BJL8"/>
<feature type="domain" description="CHAT" evidence="1">
    <location>
        <begin position="193"/>
        <end position="336"/>
    </location>
</feature>
<sequence length="337" mass="36452">MTVPGQERFLIGSTVAELKDHAAEGPSVIVNVTYMGADAILVSHSQVKHLLLPQLSALKAPQFIQRKFNRSAAFRNQDLWRDIGEDKLAAEPDQLSWLWTNRVELNLRELDTLGEISVELTRVWWIGSGIASSFPFHAAQGESGSCLDRVVSSYTPTIKALGYSRSRARSVTKLEDGGKASILIITMPTTPSHAPVKGAEREADLLLQGEKGVGVPVVHRLTISMISKVAAAGRARVAFLSACSSAEIKASKLGDEGLHLSSAFQVAGFASVIGSQWHVSDSVCVELARAFYTQLVRCGLAFSNRDVADALRSAMLYVRGLDPNNPDLWSPFVHCGA</sequence>